<accession>A0ABZ1N5H5</accession>
<dbReference type="SUPFAM" id="SSF46894">
    <property type="entry name" value="C-terminal effector domain of the bipartite response regulators"/>
    <property type="match status" value="1"/>
</dbReference>
<sequence>MIEHDILEPVWAAREQAAESVNDVGGLLAESRRLLDRAIAEHRGGDRGRTGDIVRFRPDGDWEHNLSQMLQRVRKEAVLAVSSPLRMQPRYLTGTQLISDHLAKGKQFRLLYSPHFAETRRDDKLLGPQVALQAQIKVTNADFHNMVIVDRRAGAIWGGAGGQRPYGFMIADPGLLRVIHQLATSTWDSAPAFSTYLSLCRREFDETTLTVLRALDLGLKDEAAARRLGVSLRTYRRYVADIMTRLGVTTRFQIGARATELGLISPHRGLSPDPLLAVRASGEV</sequence>
<evidence type="ECO:0000313" key="3">
    <source>
        <dbReference type="Proteomes" id="UP001621418"/>
    </source>
</evidence>
<keyword evidence="3" id="KW-1185">Reference proteome</keyword>
<dbReference type="Gene3D" id="1.10.10.10">
    <property type="entry name" value="Winged helix-like DNA-binding domain superfamily/Winged helix DNA-binding domain"/>
    <property type="match status" value="1"/>
</dbReference>
<evidence type="ECO:0000313" key="2">
    <source>
        <dbReference type="EMBL" id="WTY35176.1"/>
    </source>
</evidence>
<dbReference type="GeneID" id="91378055"/>
<protein>
    <recommendedName>
        <fullName evidence="1">HTH luxR-type domain-containing protein</fullName>
    </recommendedName>
</protein>
<dbReference type="RefSeq" id="WP_328655662.1">
    <property type="nucleotide sequence ID" value="NZ_CP108014.1"/>
</dbReference>
<name>A0ABZ1N5H5_9NOCA</name>
<dbReference type="InterPro" id="IPR016032">
    <property type="entry name" value="Sig_transdc_resp-reg_C-effctor"/>
</dbReference>
<organism evidence="2 3">
    <name type="scientific">Nocardia salmonicida</name>
    <dbReference type="NCBI Taxonomy" id="53431"/>
    <lineage>
        <taxon>Bacteria</taxon>
        <taxon>Bacillati</taxon>
        <taxon>Actinomycetota</taxon>
        <taxon>Actinomycetes</taxon>
        <taxon>Mycobacteriales</taxon>
        <taxon>Nocardiaceae</taxon>
        <taxon>Nocardia</taxon>
    </lineage>
</organism>
<proteinExistence type="predicted"/>
<dbReference type="EMBL" id="CP109527">
    <property type="protein sequence ID" value="WTY35176.1"/>
    <property type="molecule type" value="Genomic_DNA"/>
</dbReference>
<evidence type="ECO:0000259" key="1">
    <source>
        <dbReference type="SMART" id="SM00421"/>
    </source>
</evidence>
<dbReference type="InterPro" id="IPR000792">
    <property type="entry name" value="Tscrpt_reg_LuxR_C"/>
</dbReference>
<dbReference type="SMART" id="SM00421">
    <property type="entry name" value="HTH_LUXR"/>
    <property type="match status" value="1"/>
</dbReference>
<dbReference type="Proteomes" id="UP001621418">
    <property type="component" value="Chromosome"/>
</dbReference>
<dbReference type="InterPro" id="IPR036388">
    <property type="entry name" value="WH-like_DNA-bd_sf"/>
</dbReference>
<feature type="domain" description="HTH luxR-type" evidence="1">
    <location>
        <begin position="201"/>
        <end position="258"/>
    </location>
</feature>
<gene>
    <name evidence="2" type="ORF">OG308_28330</name>
</gene>
<reference evidence="2 3" key="1">
    <citation type="submission" date="2022-10" db="EMBL/GenBank/DDBJ databases">
        <title>The complete genomes of actinobacterial strains from the NBC collection.</title>
        <authorList>
            <person name="Joergensen T.S."/>
            <person name="Alvarez Arevalo M."/>
            <person name="Sterndorff E.B."/>
            <person name="Faurdal D."/>
            <person name="Vuksanovic O."/>
            <person name="Mourched A.-S."/>
            <person name="Charusanti P."/>
            <person name="Shaw S."/>
            <person name="Blin K."/>
            <person name="Weber T."/>
        </authorList>
    </citation>
    <scope>NUCLEOTIDE SEQUENCE [LARGE SCALE GENOMIC DNA]</scope>
    <source>
        <strain evidence="2 3">NBC_01413</strain>
    </source>
</reference>